<evidence type="ECO:0000313" key="2">
    <source>
        <dbReference type="Proteomes" id="UP000307440"/>
    </source>
</evidence>
<dbReference type="InterPro" id="IPR032675">
    <property type="entry name" value="LRR_dom_sf"/>
</dbReference>
<sequence>MSLRVTCRSANIAEDADMRDVQLPWSPTSAILKVGRHLSDWVFPKPGDMLQRPSCFYSLQQWSTTDQHHTFLASYSGAPSSTYPDLDDIDMDSTIYHHDPKHLNQLPPEILGEIFLYYLQATEGAPTPTGRTFGNVSAYDGATTSPITLSHVCSYWRSLSLSTPTLWSTISVSLPTPHDIPILETWLSRSMDLPLELLVAQGLGMGSVIQQIVQMFIKEKHRWKRIHLQLDSGCEHLFSDLDTTPFALLEEVGLDLMQWSQQAVSGICRSFYSSRKLKIIRFGKSWDQDAQLFHAPLEQLNFLELNYLSGPQLFPLLCRMPNLRGLAIAFLEGPVEINVTGPLTLPYLQALSVGMVEDTSPILRNLRLPALARLRLYQGFGRHADIDTAGRILCTHLLESGSALQSLHCGELGDHEKTLNEMLASPVISHLTDLIVESRVTDSTLRTLTHQSSTRILPKLKSISLWEVRSSTPATFFSMVQSRRRFSDTLKSVHGVIHHSSRTGMEMPWIPGVGLDIDYYYAQ</sequence>
<gene>
    <name evidence="1" type="ORF">FA15DRAFT_666593</name>
</gene>
<organism evidence="1 2">
    <name type="scientific">Coprinopsis marcescibilis</name>
    <name type="common">Agaric fungus</name>
    <name type="synonym">Psathyrella marcescibilis</name>
    <dbReference type="NCBI Taxonomy" id="230819"/>
    <lineage>
        <taxon>Eukaryota</taxon>
        <taxon>Fungi</taxon>
        <taxon>Dikarya</taxon>
        <taxon>Basidiomycota</taxon>
        <taxon>Agaricomycotina</taxon>
        <taxon>Agaricomycetes</taxon>
        <taxon>Agaricomycetidae</taxon>
        <taxon>Agaricales</taxon>
        <taxon>Agaricineae</taxon>
        <taxon>Psathyrellaceae</taxon>
        <taxon>Coprinopsis</taxon>
    </lineage>
</organism>
<dbReference type="OrthoDB" id="3030719at2759"/>
<reference evidence="1 2" key="1">
    <citation type="journal article" date="2019" name="Nat. Ecol. Evol.">
        <title>Megaphylogeny resolves global patterns of mushroom evolution.</title>
        <authorList>
            <person name="Varga T."/>
            <person name="Krizsan K."/>
            <person name="Foldi C."/>
            <person name="Dima B."/>
            <person name="Sanchez-Garcia M."/>
            <person name="Sanchez-Ramirez S."/>
            <person name="Szollosi G.J."/>
            <person name="Szarkandi J.G."/>
            <person name="Papp V."/>
            <person name="Albert L."/>
            <person name="Andreopoulos W."/>
            <person name="Angelini C."/>
            <person name="Antonin V."/>
            <person name="Barry K.W."/>
            <person name="Bougher N.L."/>
            <person name="Buchanan P."/>
            <person name="Buyck B."/>
            <person name="Bense V."/>
            <person name="Catcheside P."/>
            <person name="Chovatia M."/>
            <person name="Cooper J."/>
            <person name="Damon W."/>
            <person name="Desjardin D."/>
            <person name="Finy P."/>
            <person name="Geml J."/>
            <person name="Haridas S."/>
            <person name="Hughes K."/>
            <person name="Justo A."/>
            <person name="Karasinski D."/>
            <person name="Kautmanova I."/>
            <person name="Kiss B."/>
            <person name="Kocsube S."/>
            <person name="Kotiranta H."/>
            <person name="LaButti K.M."/>
            <person name="Lechner B.E."/>
            <person name="Liimatainen K."/>
            <person name="Lipzen A."/>
            <person name="Lukacs Z."/>
            <person name="Mihaltcheva S."/>
            <person name="Morgado L.N."/>
            <person name="Niskanen T."/>
            <person name="Noordeloos M.E."/>
            <person name="Ohm R.A."/>
            <person name="Ortiz-Santana B."/>
            <person name="Ovrebo C."/>
            <person name="Racz N."/>
            <person name="Riley R."/>
            <person name="Savchenko A."/>
            <person name="Shiryaev A."/>
            <person name="Soop K."/>
            <person name="Spirin V."/>
            <person name="Szebenyi C."/>
            <person name="Tomsovsky M."/>
            <person name="Tulloss R.E."/>
            <person name="Uehling J."/>
            <person name="Grigoriev I.V."/>
            <person name="Vagvolgyi C."/>
            <person name="Papp T."/>
            <person name="Martin F.M."/>
            <person name="Miettinen O."/>
            <person name="Hibbett D.S."/>
            <person name="Nagy L.G."/>
        </authorList>
    </citation>
    <scope>NUCLEOTIDE SEQUENCE [LARGE SCALE GENOMIC DNA]</scope>
    <source>
        <strain evidence="1 2">CBS 121175</strain>
    </source>
</reference>
<proteinExistence type="predicted"/>
<evidence type="ECO:0000313" key="1">
    <source>
        <dbReference type="EMBL" id="TFK27303.1"/>
    </source>
</evidence>
<dbReference type="Gene3D" id="3.80.10.10">
    <property type="entry name" value="Ribonuclease Inhibitor"/>
    <property type="match status" value="1"/>
</dbReference>
<keyword evidence="2" id="KW-1185">Reference proteome</keyword>
<dbReference type="Gene3D" id="1.20.1280.50">
    <property type="match status" value="1"/>
</dbReference>
<protein>
    <submittedName>
        <fullName evidence="1">Uncharacterized protein</fullName>
    </submittedName>
</protein>
<dbReference type="Proteomes" id="UP000307440">
    <property type="component" value="Unassembled WGS sequence"/>
</dbReference>
<name>A0A5C3L405_COPMA</name>
<dbReference type="STRING" id="230819.A0A5C3L405"/>
<dbReference type="EMBL" id="ML210166">
    <property type="protein sequence ID" value="TFK27303.1"/>
    <property type="molecule type" value="Genomic_DNA"/>
</dbReference>
<dbReference type="AlphaFoldDB" id="A0A5C3L405"/>
<accession>A0A5C3L405</accession>